<dbReference type="RefSeq" id="WP_121990810.1">
    <property type="nucleotide sequence ID" value="NZ_OUNR01000021.1"/>
</dbReference>
<dbReference type="OrthoDB" id="9816036at2"/>
<evidence type="ECO:0000313" key="2">
    <source>
        <dbReference type="EMBL" id="SPP66683.1"/>
    </source>
</evidence>
<keyword evidence="3" id="KW-1185">Reference proteome</keyword>
<protein>
    <recommendedName>
        <fullName evidence="1">FRG domain-containing protein</fullName>
    </recommendedName>
</protein>
<proteinExistence type="predicted"/>
<dbReference type="InParanoid" id="A0A330LCI4"/>
<dbReference type="AlphaFoldDB" id="A0A330LCI4"/>
<dbReference type="EMBL" id="OUNR01000021">
    <property type="protein sequence ID" value="SPP66683.1"/>
    <property type="molecule type" value="Genomic_DNA"/>
</dbReference>
<organism evidence="2 3">
    <name type="scientific">Nitrospira lenta</name>
    <dbReference type="NCBI Taxonomy" id="1436998"/>
    <lineage>
        <taxon>Bacteria</taxon>
        <taxon>Pseudomonadati</taxon>
        <taxon>Nitrospirota</taxon>
        <taxon>Nitrospiria</taxon>
        <taxon>Nitrospirales</taxon>
        <taxon>Nitrospiraceae</taxon>
        <taxon>Nitrospira</taxon>
    </lineage>
</organism>
<accession>A0A330LCI4</accession>
<reference evidence="3" key="1">
    <citation type="submission" date="2018-04" db="EMBL/GenBank/DDBJ databases">
        <authorList>
            <person name="Lucker S."/>
            <person name="Sakoula D."/>
        </authorList>
    </citation>
    <scope>NUCLEOTIDE SEQUENCE [LARGE SCALE GENOMIC DNA]</scope>
</reference>
<evidence type="ECO:0000259" key="1">
    <source>
        <dbReference type="SMART" id="SM00901"/>
    </source>
</evidence>
<dbReference type="InterPro" id="IPR014966">
    <property type="entry name" value="FRG-dom"/>
</dbReference>
<feature type="domain" description="FRG" evidence="1">
    <location>
        <begin position="42"/>
        <end position="174"/>
    </location>
</feature>
<name>A0A330LCI4_9BACT</name>
<sequence>MKNVVPALSTTVVNESAKEWVPRSFGDFLHELQRLERLFNREDNLLVFRGHRKREWLVDSTFVRSIKSKLFGLEEHSKFSRRLSDSMDLHRALLNLFLLKFGTLGHPSKELTDLETARGIDPWFELMKRIQQHPDEMQDGPFLLRGTNMLDWTKSSDIALYFANDNRIGDGAVYICDATATGKTLQIIPVGEIIEKMNEDGNAGKALGIPLMFHPANQILNQRAKNQQAIYFAQMELRVDLETIWREQEKELAGETIVLKLVLPSGTESEAKEYLLGKGITSEFLYPNN</sequence>
<dbReference type="SMART" id="SM00901">
    <property type="entry name" value="FRG"/>
    <property type="match status" value="1"/>
</dbReference>
<evidence type="ECO:0000313" key="3">
    <source>
        <dbReference type="Proteomes" id="UP000248168"/>
    </source>
</evidence>
<gene>
    <name evidence="2" type="ORF">NITLEN_80111</name>
</gene>
<dbReference type="Proteomes" id="UP000248168">
    <property type="component" value="Unassembled WGS sequence"/>
</dbReference>